<sequence>MANINVKVNPVTTTSVSIGSSGNKVKQVAIGQVAAENIDLNDLRNVDTTTVTASDGDCIVFDSSTQKFEASAGIDGGYYG</sequence>
<proteinExistence type="predicted"/>
<reference evidence="1" key="1">
    <citation type="submission" date="2018-05" db="EMBL/GenBank/DDBJ databases">
        <authorList>
            <person name="Lanie J.A."/>
            <person name="Ng W.-L."/>
            <person name="Kazmierczak K.M."/>
            <person name="Andrzejewski T.M."/>
            <person name="Davidsen T.M."/>
            <person name="Wayne K.J."/>
            <person name="Tettelin H."/>
            <person name="Glass J.I."/>
            <person name="Rusch D."/>
            <person name="Podicherti R."/>
            <person name="Tsui H.-C.T."/>
            <person name="Winkler M.E."/>
        </authorList>
    </citation>
    <scope>NUCLEOTIDE SEQUENCE</scope>
</reference>
<organism evidence="1">
    <name type="scientific">marine metagenome</name>
    <dbReference type="NCBI Taxonomy" id="408172"/>
    <lineage>
        <taxon>unclassified sequences</taxon>
        <taxon>metagenomes</taxon>
        <taxon>ecological metagenomes</taxon>
    </lineage>
</organism>
<name>A0A383DMW5_9ZZZZ</name>
<gene>
    <name evidence="1" type="ORF">METZ01_LOCUS498700</name>
</gene>
<protein>
    <submittedName>
        <fullName evidence="1">Uncharacterized protein</fullName>
    </submittedName>
</protein>
<dbReference type="EMBL" id="UINC01218709">
    <property type="protein sequence ID" value="SVE45846.1"/>
    <property type="molecule type" value="Genomic_DNA"/>
</dbReference>
<evidence type="ECO:0000313" key="1">
    <source>
        <dbReference type="EMBL" id="SVE45846.1"/>
    </source>
</evidence>
<accession>A0A383DMW5</accession>
<dbReference type="AlphaFoldDB" id="A0A383DMW5"/>